<evidence type="ECO:0000313" key="6">
    <source>
        <dbReference type="Proteomes" id="UP000694866"/>
    </source>
</evidence>
<dbReference type="GeneID" id="105263107"/>
<evidence type="ECO:0000313" key="7">
    <source>
        <dbReference type="RefSeq" id="XP_011297406.1"/>
    </source>
</evidence>
<comment type="similarity">
    <text evidence="3">Belongs to the mitochondrion-specific ribosomal protein mS38 family.</text>
</comment>
<reference evidence="7" key="1">
    <citation type="submission" date="2025-08" db="UniProtKB">
        <authorList>
            <consortium name="RefSeq"/>
        </authorList>
    </citation>
    <scope>IDENTIFICATION</scope>
    <source>
        <strain evidence="7">USDA-PBARC FA_bdor</strain>
        <tissue evidence="7">Whole organism</tissue>
    </source>
</reference>
<gene>
    <name evidence="7" type="primary">LOC105263107</name>
</gene>
<dbReference type="RefSeq" id="XP_011297406.1">
    <property type="nucleotide sequence ID" value="XM_011299104.1"/>
</dbReference>
<evidence type="ECO:0000256" key="3">
    <source>
        <dbReference type="ARBA" id="ARBA00035647"/>
    </source>
</evidence>
<evidence type="ECO:0000256" key="2">
    <source>
        <dbReference type="ARBA" id="ARBA00023128"/>
    </source>
</evidence>
<keyword evidence="6" id="KW-1185">Reference proteome</keyword>
<dbReference type="InterPro" id="IPR013177">
    <property type="entry name" value="Ribosomal_mS38_C"/>
</dbReference>
<protein>
    <recommendedName>
        <fullName evidence="4">Small ribosomal subunit protein mS38</fullName>
    </recommendedName>
</protein>
<accession>A0A9R1TV66</accession>
<proteinExistence type="inferred from homology"/>
<sequence length="223" mass="26017">MSVNAVGHILRRLKISCGGTSALRYSTSCGPPTAPPPTNYMALPPGLHLSPLPTLRLDLPLSNNWIHRRIIENPLSPSPAINDLPKSIIPISEKAPEESLDLPSQKIIEKEAARLIVIRRRKMRRHKLKKRRKRMKFVWRKFKQKRELRKEKAFQAELLGQIREAEAFDAKSYVDSKLKILDNVRLPSKWRGEVLPEHMIRQFVKEKEHKRWLKRNRPRISLD</sequence>
<dbReference type="Proteomes" id="UP000694866">
    <property type="component" value="Unplaced"/>
</dbReference>
<name>A0A9R1TV66_9HYME</name>
<dbReference type="PANTHER" id="PTHR32035:SF3">
    <property type="entry name" value="SMALL RIBOSOMAL SUBUNIT PROTEIN MS38"/>
    <property type="match status" value="1"/>
</dbReference>
<dbReference type="GO" id="GO:0005739">
    <property type="term" value="C:mitochondrion"/>
    <property type="evidence" value="ECO:0007669"/>
    <property type="project" value="UniProtKB-SubCell"/>
</dbReference>
<feature type="domain" description="Ribosomal protein mS38 C-terminal" evidence="5">
    <location>
        <begin position="111"/>
        <end position="144"/>
    </location>
</feature>
<evidence type="ECO:0000259" key="5">
    <source>
        <dbReference type="SMART" id="SM01155"/>
    </source>
</evidence>
<comment type="subcellular location">
    <subcellularLocation>
        <location evidence="1">Mitochondrion</location>
    </subcellularLocation>
</comment>
<dbReference type="PANTHER" id="PTHR32035">
    <property type="entry name" value="AURORA KINASE A-INTERACTING PROTEIN"/>
    <property type="match status" value="1"/>
</dbReference>
<dbReference type="AlphaFoldDB" id="A0A9R1TV66"/>
<dbReference type="KEGG" id="fas:105263107"/>
<dbReference type="Pfam" id="PF08213">
    <property type="entry name" value="COX24_C"/>
    <property type="match status" value="1"/>
</dbReference>
<keyword evidence="2" id="KW-0496">Mitochondrion</keyword>
<evidence type="ECO:0000256" key="1">
    <source>
        <dbReference type="ARBA" id="ARBA00004173"/>
    </source>
</evidence>
<dbReference type="OrthoDB" id="6423950at2759"/>
<dbReference type="SMART" id="SM01155">
    <property type="entry name" value="DUF1713"/>
    <property type="match status" value="1"/>
</dbReference>
<organism evidence="6 7">
    <name type="scientific">Fopius arisanus</name>
    <dbReference type="NCBI Taxonomy" id="64838"/>
    <lineage>
        <taxon>Eukaryota</taxon>
        <taxon>Metazoa</taxon>
        <taxon>Ecdysozoa</taxon>
        <taxon>Arthropoda</taxon>
        <taxon>Hexapoda</taxon>
        <taxon>Insecta</taxon>
        <taxon>Pterygota</taxon>
        <taxon>Neoptera</taxon>
        <taxon>Endopterygota</taxon>
        <taxon>Hymenoptera</taxon>
        <taxon>Apocrita</taxon>
        <taxon>Ichneumonoidea</taxon>
        <taxon>Braconidae</taxon>
        <taxon>Opiinae</taxon>
        <taxon>Fopius</taxon>
    </lineage>
</organism>
<evidence type="ECO:0000256" key="4">
    <source>
        <dbReference type="ARBA" id="ARBA00035682"/>
    </source>
</evidence>